<dbReference type="SUPFAM" id="SSF53383">
    <property type="entry name" value="PLP-dependent transferases"/>
    <property type="match status" value="1"/>
</dbReference>
<keyword evidence="5 7" id="KW-0413">Isomerase</keyword>
<dbReference type="PANTHER" id="PTHR43713">
    <property type="entry name" value="GLUTAMATE-1-SEMIALDEHYDE 2,1-AMINOMUTASE"/>
    <property type="match status" value="1"/>
</dbReference>
<dbReference type="InterPro" id="IPR004639">
    <property type="entry name" value="4pyrrol_synth_GluAld_NH2Trfase"/>
</dbReference>
<dbReference type="NCBIfam" id="NF000818">
    <property type="entry name" value="PRK00062.1"/>
    <property type="match status" value="1"/>
</dbReference>
<evidence type="ECO:0000256" key="4">
    <source>
        <dbReference type="ARBA" id="ARBA00022898"/>
    </source>
</evidence>
<keyword evidence="7" id="KW-0963">Cytoplasm</keyword>
<dbReference type="Pfam" id="PF00202">
    <property type="entry name" value="Aminotran_3"/>
    <property type="match status" value="1"/>
</dbReference>
<comment type="similarity">
    <text evidence="3 7">Belongs to the class-III pyridoxal-phosphate-dependent aminotransferase family. HemL subfamily.</text>
</comment>
<evidence type="ECO:0000256" key="1">
    <source>
        <dbReference type="ARBA" id="ARBA00001933"/>
    </source>
</evidence>
<evidence type="ECO:0000256" key="6">
    <source>
        <dbReference type="ARBA" id="ARBA00023244"/>
    </source>
</evidence>
<dbReference type="InterPro" id="IPR015421">
    <property type="entry name" value="PyrdxlP-dep_Trfase_major"/>
</dbReference>
<dbReference type="InterPro" id="IPR005814">
    <property type="entry name" value="Aminotrans_3"/>
</dbReference>
<dbReference type="GO" id="GO:0006782">
    <property type="term" value="P:protoporphyrinogen IX biosynthetic process"/>
    <property type="evidence" value="ECO:0007669"/>
    <property type="project" value="UniProtKB-UniRule"/>
</dbReference>
<dbReference type="NCBIfam" id="TIGR00713">
    <property type="entry name" value="hemL"/>
    <property type="match status" value="1"/>
</dbReference>
<comment type="subunit">
    <text evidence="7">Homodimer.</text>
</comment>
<dbReference type="InterPro" id="IPR049704">
    <property type="entry name" value="Aminotrans_3_PPA_site"/>
</dbReference>
<dbReference type="GO" id="GO:0005737">
    <property type="term" value="C:cytoplasm"/>
    <property type="evidence" value="ECO:0007669"/>
    <property type="project" value="UniProtKB-SubCell"/>
</dbReference>
<protein>
    <recommendedName>
        <fullName evidence="7">Glutamate-1-semialdehyde 2,1-aminomutase</fullName>
        <shortName evidence="7">GSA</shortName>
        <ecNumber evidence="7">5.4.3.8</ecNumber>
    </recommendedName>
    <alternativeName>
        <fullName evidence="7">Glutamate-1-semialdehyde aminotransferase</fullName>
        <shortName evidence="7">GSA-AT</shortName>
    </alternativeName>
</protein>
<dbReference type="GO" id="GO:0042286">
    <property type="term" value="F:glutamate-1-semialdehyde 2,1-aminomutase activity"/>
    <property type="evidence" value="ECO:0007669"/>
    <property type="project" value="UniProtKB-UniRule"/>
</dbReference>
<proteinExistence type="inferred from homology"/>
<accession>A0A1G9UY05</accession>
<dbReference type="EC" id="5.4.3.8" evidence="7"/>
<comment type="subcellular location">
    <subcellularLocation>
        <location evidence="7">Cytoplasm</location>
    </subcellularLocation>
</comment>
<evidence type="ECO:0000256" key="2">
    <source>
        <dbReference type="ARBA" id="ARBA00004819"/>
    </source>
</evidence>
<dbReference type="PROSITE" id="PS00600">
    <property type="entry name" value="AA_TRANSFER_CLASS_3"/>
    <property type="match status" value="1"/>
</dbReference>
<dbReference type="PANTHER" id="PTHR43713:SF3">
    <property type="entry name" value="GLUTAMATE-1-SEMIALDEHYDE 2,1-AMINOMUTASE 1, CHLOROPLASTIC-RELATED"/>
    <property type="match status" value="1"/>
</dbReference>
<dbReference type="GO" id="GO:0008483">
    <property type="term" value="F:transaminase activity"/>
    <property type="evidence" value="ECO:0007669"/>
    <property type="project" value="InterPro"/>
</dbReference>
<evidence type="ECO:0000313" key="9">
    <source>
        <dbReference type="Proteomes" id="UP000199440"/>
    </source>
</evidence>
<dbReference type="HAMAP" id="MF_00375">
    <property type="entry name" value="HemL_aminotrans_3"/>
    <property type="match status" value="1"/>
</dbReference>
<comment type="catalytic activity">
    <reaction evidence="7">
        <text>(S)-4-amino-5-oxopentanoate = 5-aminolevulinate</text>
        <dbReference type="Rhea" id="RHEA:14265"/>
        <dbReference type="ChEBI" id="CHEBI:57501"/>
        <dbReference type="ChEBI" id="CHEBI:356416"/>
        <dbReference type="EC" id="5.4.3.8"/>
    </reaction>
</comment>
<sequence>MRYQRSSALFVEAKKYIPGGVNSPVRAFKAVGGDPIFVKEAKGAYFYDEDGNRFIDYIASWGPLILGHAHAPVINAVIEKAKKGTSFGMPTEIETELAKLAVSMVPNIDKIRFVNSGTEACMSAVRLARGYTGKDKIIKFAGCYHGHSDSFLIQAGSGAVTFGSPNSPGVTQGTAKDTLLAKYNDLESVRALVTANTDEIAAIIIEPIAGNMGCIVPQEGFMAGLRDICDQEGILLLFDEVMTGFRLGKGGAQEALDINADIVMFGKVIGGGLPVGAFAAREEIMSHLAPEGPVYQAGTLSGNPLAMSAGLAMLTELEKHPEVFESLADKTEHLHEGFDNVLKNKGIPYQINRYGSMISLHFTDTPVVDFESSAKGNNAHFKKYFHGMLDKGIYLPPSAFESYFLNDALSYGDLDETIAALDSLTF</sequence>
<dbReference type="CDD" id="cd00610">
    <property type="entry name" value="OAT_like"/>
    <property type="match status" value="1"/>
</dbReference>
<evidence type="ECO:0000313" key="8">
    <source>
        <dbReference type="EMBL" id="SDM64841.1"/>
    </source>
</evidence>
<comment type="cofactor">
    <cofactor evidence="1 7">
        <name>pyridoxal 5'-phosphate</name>
        <dbReference type="ChEBI" id="CHEBI:597326"/>
    </cofactor>
</comment>
<feature type="modified residue" description="N6-(pyridoxal phosphate)lysine" evidence="7">
    <location>
        <position position="267"/>
    </location>
</feature>
<evidence type="ECO:0000256" key="7">
    <source>
        <dbReference type="HAMAP-Rule" id="MF_00375"/>
    </source>
</evidence>
<dbReference type="FunFam" id="3.40.640.10:FF:000021">
    <property type="entry name" value="Glutamate-1-semialdehyde 2,1-aminomutase"/>
    <property type="match status" value="1"/>
</dbReference>
<evidence type="ECO:0000256" key="3">
    <source>
        <dbReference type="ARBA" id="ARBA00008981"/>
    </source>
</evidence>
<dbReference type="Proteomes" id="UP000199440">
    <property type="component" value="Unassembled WGS sequence"/>
</dbReference>
<dbReference type="STRING" id="192904.SAMN04488514_11227"/>
<dbReference type="GO" id="GO:0030170">
    <property type="term" value="F:pyridoxal phosphate binding"/>
    <property type="evidence" value="ECO:0007669"/>
    <property type="project" value="InterPro"/>
</dbReference>
<dbReference type="Gene3D" id="3.40.640.10">
    <property type="entry name" value="Type I PLP-dependent aspartate aminotransferase-like (Major domain)"/>
    <property type="match status" value="1"/>
</dbReference>
<reference evidence="9" key="1">
    <citation type="submission" date="2016-10" db="EMBL/GenBank/DDBJ databases">
        <authorList>
            <person name="Varghese N."/>
            <person name="Submissions S."/>
        </authorList>
    </citation>
    <scope>NUCLEOTIDE SEQUENCE [LARGE SCALE GENOMIC DNA]</scope>
    <source>
        <strain evidence="9">DSM 19886</strain>
    </source>
</reference>
<dbReference type="EMBL" id="FNGV01000012">
    <property type="protein sequence ID" value="SDM64841.1"/>
    <property type="molecule type" value="Genomic_DNA"/>
</dbReference>
<keyword evidence="9" id="KW-1185">Reference proteome</keyword>
<keyword evidence="4 7" id="KW-0663">Pyridoxal phosphate</keyword>
<dbReference type="InterPro" id="IPR015424">
    <property type="entry name" value="PyrdxlP-dep_Trfase"/>
</dbReference>
<comment type="pathway">
    <text evidence="2">Porphyrin-containing compound metabolism; protoporphyrin-IX biosynthesis; 5-aminolevulinate from L-glutamyl-tRNA(Glu): step 2/2.</text>
</comment>
<dbReference type="UniPathway" id="UPA00251">
    <property type="reaction ID" value="UER00317"/>
</dbReference>
<keyword evidence="6 7" id="KW-0627">Porphyrin biosynthesis</keyword>
<dbReference type="AlphaFoldDB" id="A0A1G9UY05"/>
<name>A0A1G9UY05_9FLAO</name>
<organism evidence="8 9">
    <name type="scientific">Kriegella aquimaris</name>
    <dbReference type="NCBI Taxonomy" id="192904"/>
    <lineage>
        <taxon>Bacteria</taxon>
        <taxon>Pseudomonadati</taxon>
        <taxon>Bacteroidota</taxon>
        <taxon>Flavobacteriia</taxon>
        <taxon>Flavobacteriales</taxon>
        <taxon>Flavobacteriaceae</taxon>
        <taxon>Kriegella</taxon>
    </lineage>
</organism>
<dbReference type="Gene3D" id="3.90.1150.10">
    <property type="entry name" value="Aspartate Aminotransferase, domain 1"/>
    <property type="match status" value="1"/>
</dbReference>
<dbReference type="RefSeq" id="WP_089893275.1">
    <property type="nucleotide sequence ID" value="NZ_FNGV01000012.1"/>
</dbReference>
<dbReference type="OrthoDB" id="9807885at2"/>
<dbReference type="InterPro" id="IPR015422">
    <property type="entry name" value="PyrdxlP-dep_Trfase_small"/>
</dbReference>
<evidence type="ECO:0000256" key="5">
    <source>
        <dbReference type="ARBA" id="ARBA00023235"/>
    </source>
</evidence>
<gene>
    <name evidence="7" type="primary">hemL</name>
    <name evidence="8" type="ORF">SAMN04488514_11227</name>
</gene>